<keyword evidence="4 7" id="KW-0812">Transmembrane</keyword>
<dbReference type="PANTHER" id="PTHR34582">
    <property type="entry name" value="UPF0702 TRANSMEMBRANE PROTEIN YCAP"/>
    <property type="match status" value="1"/>
</dbReference>
<dbReference type="RefSeq" id="WP_117297379.1">
    <property type="nucleotide sequence ID" value="NZ_QVQT02000001.1"/>
</dbReference>
<keyword evidence="3" id="KW-1003">Cell membrane</keyword>
<dbReference type="PANTHER" id="PTHR34582:SF6">
    <property type="entry name" value="UPF0702 TRANSMEMBRANE PROTEIN YCAP"/>
    <property type="match status" value="1"/>
</dbReference>
<evidence type="ECO:0000259" key="8">
    <source>
        <dbReference type="Pfam" id="PF04239"/>
    </source>
</evidence>
<dbReference type="InterPro" id="IPR023090">
    <property type="entry name" value="UPF0702_alpha/beta_dom_sf"/>
</dbReference>
<name>A0A372ITR9_9BACT</name>
<accession>A0A372ITR9</accession>
<keyword evidence="10" id="KW-1185">Reference proteome</keyword>
<evidence type="ECO:0000256" key="3">
    <source>
        <dbReference type="ARBA" id="ARBA00022475"/>
    </source>
</evidence>
<dbReference type="InterPro" id="IPR007353">
    <property type="entry name" value="DUF421"/>
</dbReference>
<reference evidence="9 10" key="1">
    <citation type="submission" date="2018-08" db="EMBL/GenBank/DDBJ databases">
        <title>Acidipila sp. 4G-K13, an acidobacterium isolated from forest soil.</title>
        <authorList>
            <person name="Gao Z.-H."/>
            <person name="Qiu L.-H."/>
        </authorList>
    </citation>
    <scope>NUCLEOTIDE SEQUENCE [LARGE SCALE GENOMIC DNA]</scope>
    <source>
        <strain evidence="9 10">4G-K13</strain>
    </source>
</reference>
<evidence type="ECO:0000256" key="6">
    <source>
        <dbReference type="ARBA" id="ARBA00023136"/>
    </source>
</evidence>
<comment type="similarity">
    <text evidence="2">Belongs to the UPF0702 family.</text>
</comment>
<evidence type="ECO:0000313" key="10">
    <source>
        <dbReference type="Proteomes" id="UP000264702"/>
    </source>
</evidence>
<evidence type="ECO:0000313" key="9">
    <source>
        <dbReference type="EMBL" id="RFU18191.1"/>
    </source>
</evidence>
<proteinExistence type="inferred from homology"/>
<dbReference type="Pfam" id="PF04239">
    <property type="entry name" value="DUF421"/>
    <property type="match status" value="1"/>
</dbReference>
<evidence type="ECO:0000256" key="7">
    <source>
        <dbReference type="SAM" id="Phobius"/>
    </source>
</evidence>
<dbReference type="EMBL" id="QVQT01000001">
    <property type="protein sequence ID" value="RFU18191.1"/>
    <property type="molecule type" value="Genomic_DNA"/>
</dbReference>
<evidence type="ECO:0000256" key="5">
    <source>
        <dbReference type="ARBA" id="ARBA00022989"/>
    </source>
</evidence>
<protein>
    <submittedName>
        <fullName evidence="9">DUF421 domain-containing protein</fullName>
    </submittedName>
</protein>
<sequence length="191" mass="21445">MFHDMFHMQLPLLEKILRPMIVYLALILLLRVFGKRELAQLNPFDLVVLLSLSNTVQNAIIGDDNSISGGIIGAVALLSINWVVVRLLYGSPKMNEALGGTERVLVLDGVADEHALKRELLTEEELLSVLHRQGFDSLNDVARCVLEPNGTFYVEGRRPSMDEDRQRELIDRLEILTREVQALRTQISGAS</sequence>
<dbReference type="AlphaFoldDB" id="A0A372ITR9"/>
<evidence type="ECO:0000256" key="4">
    <source>
        <dbReference type="ARBA" id="ARBA00022692"/>
    </source>
</evidence>
<dbReference type="Gene3D" id="3.30.240.20">
    <property type="entry name" value="bsu07140 like domains"/>
    <property type="match status" value="1"/>
</dbReference>
<comment type="subcellular location">
    <subcellularLocation>
        <location evidence="1">Cell membrane</location>
        <topology evidence="1">Multi-pass membrane protein</topology>
    </subcellularLocation>
</comment>
<evidence type="ECO:0000256" key="1">
    <source>
        <dbReference type="ARBA" id="ARBA00004651"/>
    </source>
</evidence>
<feature type="domain" description="YetF C-terminal" evidence="8">
    <location>
        <begin position="93"/>
        <end position="172"/>
    </location>
</feature>
<comment type="caution">
    <text evidence="9">The sequence shown here is derived from an EMBL/GenBank/DDBJ whole genome shotgun (WGS) entry which is preliminary data.</text>
</comment>
<organism evidence="9 10">
    <name type="scientific">Paracidobacterium acidisoli</name>
    <dbReference type="NCBI Taxonomy" id="2303751"/>
    <lineage>
        <taxon>Bacteria</taxon>
        <taxon>Pseudomonadati</taxon>
        <taxon>Acidobacteriota</taxon>
        <taxon>Terriglobia</taxon>
        <taxon>Terriglobales</taxon>
        <taxon>Acidobacteriaceae</taxon>
        <taxon>Paracidobacterium</taxon>
    </lineage>
</organism>
<dbReference type="GO" id="GO:0005886">
    <property type="term" value="C:plasma membrane"/>
    <property type="evidence" value="ECO:0007669"/>
    <property type="project" value="UniProtKB-SubCell"/>
</dbReference>
<gene>
    <name evidence="9" type="ORF">D0Y96_01035</name>
</gene>
<feature type="transmembrane region" description="Helical" evidence="7">
    <location>
        <begin position="16"/>
        <end position="34"/>
    </location>
</feature>
<dbReference type="Proteomes" id="UP000264702">
    <property type="component" value="Unassembled WGS sequence"/>
</dbReference>
<keyword evidence="6 7" id="KW-0472">Membrane</keyword>
<feature type="transmembrane region" description="Helical" evidence="7">
    <location>
        <begin position="67"/>
        <end position="89"/>
    </location>
</feature>
<dbReference type="OrthoDB" id="9778331at2"/>
<keyword evidence="5 7" id="KW-1133">Transmembrane helix</keyword>
<evidence type="ECO:0000256" key="2">
    <source>
        <dbReference type="ARBA" id="ARBA00006448"/>
    </source>
</evidence>